<evidence type="ECO:0000313" key="7">
    <source>
        <dbReference type="EMBL" id="GIH05373.1"/>
    </source>
</evidence>
<evidence type="ECO:0000259" key="6">
    <source>
        <dbReference type="PROSITE" id="PS50110"/>
    </source>
</evidence>
<dbReference type="Pfam" id="PF00072">
    <property type="entry name" value="Response_reg"/>
    <property type="match status" value="1"/>
</dbReference>
<comment type="caution">
    <text evidence="7">The sequence shown here is derived from an EMBL/GenBank/DDBJ whole genome shotgun (WGS) entry which is preliminary data.</text>
</comment>
<dbReference type="PANTHER" id="PTHR43214:SF24">
    <property type="entry name" value="TRANSCRIPTIONAL REGULATORY PROTEIN NARL-RELATED"/>
    <property type="match status" value="1"/>
</dbReference>
<dbReference type="Pfam" id="PF00196">
    <property type="entry name" value="GerE"/>
    <property type="match status" value="1"/>
</dbReference>
<name>A0A8J3Q789_9ACTN</name>
<proteinExistence type="predicted"/>
<reference evidence="7" key="1">
    <citation type="submission" date="2021-01" db="EMBL/GenBank/DDBJ databases">
        <title>Whole genome shotgun sequence of Rhizocola hellebori NBRC 109834.</title>
        <authorList>
            <person name="Komaki H."/>
            <person name="Tamura T."/>
        </authorList>
    </citation>
    <scope>NUCLEOTIDE SEQUENCE</scope>
    <source>
        <strain evidence="7">NBRC 109834</strain>
    </source>
</reference>
<dbReference type="SUPFAM" id="SSF46894">
    <property type="entry name" value="C-terminal effector domain of the bipartite response regulators"/>
    <property type="match status" value="1"/>
</dbReference>
<dbReference type="InterPro" id="IPR039420">
    <property type="entry name" value="WalR-like"/>
</dbReference>
<keyword evidence="3 7" id="KW-0238">DNA-binding</keyword>
<dbReference type="SMART" id="SM00448">
    <property type="entry name" value="REC"/>
    <property type="match status" value="1"/>
</dbReference>
<evidence type="ECO:0000256" key="2">
    <source>
        <dbReference type="ARBA" id="ARBA00023015"/>
    </source>
</evidence>
<dbReference type="Gene3D" id="3.40.50.2300">
    <property type="match status" value="1"/>
</dbReference>
<evidence type="ECO:0000256" key="5">
    <source>
        <dbReference type="PROSITE-ProRule" id="PRU00169"/>
    </source>
</evidence>
<dbReference type="PROSITE" id="PS50110">
    <property type="entry name" value="RESPONSE_REGULATORY"/>
    <property type="match status" value="1"/>
</dbReference>
<dbReference type="Proteomes" id="UP000612899">
    <property type="component" value="Unassembled WGS sequence"/>
</dbReference>
<dbReference type="Gene3D" id="1.10.10.10">
    <property type="entry name" value="Winged helix-like DNA-binding domain superfamily/Winged helix DNA-binding domain"/>
    <property type="match status" value="1"/>
</dbReference>
<dbReference type="InterPro" id="IPR016032">
    <property type="entry name" value="Sig_transdc_resp-reg_C-effctor"/>
</dbReference>
<keyword evidence="2" id="KW-0805">Transcription regulation</keyword>
<dbReference type="InterPro" id="IPR011006">
    <property type="entry name" value="CheY-like_superfamily"/>
</dbReference>
<feature type="modified residue" description="4-aspartylphosphate" evidence="5">
    <location>
        <position position="55"/>
    </location>
</feature>
<dbReference type="RefSeq" id="WP_239123877.1">
    <property type="nucleotide sequence ID" value="NZ_BONY01000018.1"/>
</dbReference>
<dbReference type="GO" id="GO:0003677">
    <property type="term" value="F:DNA binding"/>
    <property type="evidence" value="ECO:0007669"/>
    <property type="project" value="UniProtKB-KW"/>
</dbReference>
<organism evidence="7 8">
    <name type="scientific">Rhizocola hellebori</name>
    <dbReference type="NCBI Taxonomy" id="1392758"/>
    <lineage>
        <taxon>Bacteria</taxon>
        <taxon>Bacillati</taxon>
        <taxon>Actinomycetota</taxon>
        <taxon>Actinomycetes</taxon>
        <taxon>Micromonosporales</taxon>
        <taxon>Micromonosporaceae</taxon>
        <taxon>Rhizocola</taxon>
    </lineage>
</organism>
<keyword evidence="4" id="KW-0804">Transcription</keyword>
<dbReference type="GO" id="GO:0000160">
    <property type="term" value="P:phosphorelay signal transduction system"/>
    <property type="evidence" value="ECO:0007669"/>
    <property type="project" value="InterPro"/>
</dbReference>
<gene>
    <name evidence="7" type="ORF">Rhe02_34400</name>
</gene>
<feature type="domain" description="Response regulatory" evidence="6">
    <location>
        <begin position="9"/>
        <end position="118"/>
    </location>
</feature>
<keyword evidence="1 5" id="KW-0597">Phosphoprotein</keyword>
<dbReference type="AlphaFoldDB" id="A0A8J3Q789"/>
<dbReference type="PANTHER" id="PTHR43214">
    <property type="entry name" value="TWO-COMPONENT RESPONSE REGULATOR"/>
    <property type="match status" value="1"/>
</dbReference>
<keyword evidence="8" id="KW-1185">Reference proteome</keyword>
<accession>A0A8J3Q789</accession>
<evidence type="ECO:0000256" key="1">
    <source>
        <dbReference type="ARBA" id="ARBA00022553"/>
    </source>
</evidence>
<dbReference type="SUPFAM" id="SSF52172">
    <property type="entry name" value="CheY-like"/>
    <property type="match status" value="1"/>
</dbReference>
<protein>
    <submittedName>
        <fullName evidence="7">DNA-binding response regulator</fullName>
    </submittedName>
</protein>
<evidence type="ECO:0000256" key="4">
    <source>
        <dbReference type="ARBA" id="ARBA00023163"/>
    </source>
</evidence>
<evidence type="ECO:0000313" key="8">
    <source>
        <dbReference type="Proteomes" id="UP000612899"/>
    </source>
</evidence>
<dbReference type="InterPro" id="IPR001789">
    <property type="entry name" value="Sig_transdc_resp-reg_receiver"/>
</dbReference>
<dbReference type="InterPro" id="IPR036388">
    <property type="entry name" value="WH-like_DNA-bd_sf"/>
</dbReference>
<dbReference type="InterPro" id="IPR058245">
    <property type="entry name" value="NreC/VraR/RcsB-like_REC"/>
</dbReference>
<dbReference type="EMBL" id="BONY01000018">
    <property type="protein sequence ID" value="GIH05373.1"/>
    <property type="molecule type" value="Genomic_DNA"/>
</dbReference>
<sequence length="245" mass="26299">MASAAAPVRVSIIDDHPVVIEGIRAWLNVEPRIKVSHVGTNVPASMSNVDVIILDLHLDRRLAIDDIATLAGAGQRVIVFSQFTEEEIVLAALDAGAYAFLAKSEGPDHLLTTVFAVAEGRPYVTPMAAGILVSDQRPEAPVLSERERTALLWWFQSMSKASVASRMGISPHTVDMYIRRARLKYAQVGRAAPTKTDMLMRAIEDGLLTRDEVAEGFPLPAPATTASRAIRPAVAGSVEVKPAGA</sequence>
<dbReference type="InterPro" id="IPR000792">
    <property type="entry name" value="Tscrpt_reg_LuxR_C"/>
</dbReference>
<dbReference type="CDD" id="cd17535">
    <property type="entry name" value="REC_NarL-like"/>
    <property type="match status" value="1"/>
</dbReference>
<dbReference type="GO" id="GO:0006355">
    <property type="term" value="P:regulation of DNA-templated transcription"/>
    <property type="evidence" value="ECO:0007669"/>
    <property type="project" value="InterPro"/>
</dbReference>
<evidence type="ECO:0000256" key="3">
    <source>
        <dbReference type="ARBA" id="ARBA00023125"/>
    </source>
</evidence>